<dbReference type="OrthoDB" id="6884592at2"/>
<protein>
    <submittedName>
        <fullName evidence="1">Uncharacterized protein</fullName>
    </submittedName>
</protein>
<evidence type="ECO:0000313" key="2">
    <source>
        <dbReference type="Proteomes" id="UP000239866"/>
    </source>
</evidence>
<dbReference type="AlphaFoldDB" id="A0A2T1KFU1"/>
<name>A0A2T1KFU1_9GAMM</name>
<comment type="caution">
    <text evidence="1">The sequence shown here is derived from an EMBL/GenBank/DDBJ whole genome shotgun (WGS) entry which is preliminary data.</text>
</comment>
<dbReference type="Proteomes" id="UP000239866">
    <property type="component" value="Unassembled WGS sequence"/>
</dbReference>
<reference evidence="1 2" key="1">
    <citation type="submission" date="2018-03" db="EMBL/GenBank/DDBJ databases">
        <title>Marinobacter brunus sp. nov., a marine bacterium of Gamma-proteobacteria isolated from the surface seawater of the South China Sea.</title>
        <authorList>
            <person name="Cheng H."/>
            <person name="Wu Y.-H."/>
            <person name="Xamxidin M."/>
            <person name="Xu X.-W."/>
        </authorList>
    </citation>
    <scope>NUCLEOTIDE SEQUENCE [LARGE SCALE GENOMIC DNA]</scope>
    <source>
        <strain evidence="1 2">NH169-3</strain>
    </source>
</reference>
<evidence type="ECO:0000313" key="1">
    <source>
        <dbReference type="EMBL" id="PSF09004.1"/>
    </source>
</evidence>
<gene>
    <name evidence="1" type="ORF">C7H09_08160</name>
</gene>
<proteinExistence type="predicted"/>
<dbReference type="EMBL" id="PXNP01000048">
    <property type="protein sequence ID" value="PSF09004.1"/>
    <property type="molecule type" value="Genomic_DNA"/>
</dbReference>
<keyword evidence="2" id="KW-1185">Reference proteome</keyword>
<sequence>MDILHFDDTSYEDEPCQVRIGEKDIVVDYEEDGKRILYRGHERGAGHYELTSEQVKGRATLHRFEGSNILEGSWIEDGVRGMWKIRLA</sequence>
<accession>A0A2T1KFU1</accession>
<organism evidence="1 2">
    <name type="scientific">Marinobacter fuscus</name>
    <dbReference type="NCBI Taxonomy" id="2109942"/>
    <lineage>
        <taxon>Bacteria</taxon>
        <taxon>Pseudomonadati</taxon>
        <taxon>Pseudomonadota</taxon>
        <taxon>Gammaproteobacteria</taxon>
        <taxon>Pseudomonadales</taxon>
        <taxon>Marinobacteraceae</taxon>
        <taxon>Marinobacter</taxon>
    </lineage>
</organism>